<dbReference type="SUPFAM" id="SSF52374">
    <property type="entry name" value="Nucleotidylyl transferase"/>
    <property type="match status" value="1"/>
</dbReference>
<comment type="similarity">
    <text evidence="7">Belongs to the class-I aminoacyl-tRNA synthetase family. MetG type 2A subfamily.</text>
</comment>
<comment type="subunit">
    <text evidence="7">Monomer.</text>
</comment>
<feature type="domain" description="Methionyl/Leucyl tRNA synthetase" evidence="8">
    <location>
        <begin position="5"/>
        <end position="363"/>
    </location>
</feature>
<dbReference type="InterPro" id="IPR015413">
    <property type="entry name" value="Methionyl/Leucyl_tRNA_Synth"/>
</dbReference>
<dbReference type="GO" id="GO:0046872">
    <property type="term" value="F:metal ion binding"/>
    <property type="evidence" value="ECO:0007669"/>
    <property type="project" value="UniProtKB-KW"/>
</dbReference>
<evidence type="ECO:0000259" key="9">
    <source>
        <dbReference type="Pfam" id="PF19303"/>
    </source>
</evidence>
<dbReference type="FunFam" id="2.170.220.10:FF:000002">
    <property type="entry name" value="Methionine--tRNA ligase"/>
    <property type="match status" value="1"/>
</dbReference>
<name>A0A0F0CTU8_9BACT</name>
<keyword evidence="4 7" id="KW-0067">ATP-binding</keyword>
<feature type="binding site" evidence="7">
    <location>
        <position position="129"/>
    </location>
    <ligand>
        <name>Zn(2+)</name>
        <dbReference type="ChEBI" id="CHEBI:29105"/>
    </ligand>
</feature>
<dbReference type="Proteomes" id="UP000033428">
    <property type="component" value="Unassembled WGS sequence"/>
</dbReference>
<dbReference type="CDD" id="cd07957">
    <property type="entry name" value="Anticodon_Ia_Met"/>
    <property type="match status" value="1"/>
</dbReference>
<comment type="caution">
    <text evidence="7">Lacks conserved residue(s) required for the propagation of feature annotation.</text>
</comment>
<gene>
    <name evidence="7" type="primary">metG</name>
    <name evidence="10" type="ORF">OMAG_001258</name>
</gene>
<evidence type="ECO:0000256" key="1">
    <source>
        <dbReference type="ARBA" id="ARBA00003314"/>
    </source>
</evidence>
<dbReference type="Pfam" id="PF19303">
    <property type="entry name" value="Anticodon_3"/>
    <property type="match status" value="1"/>
</dbReference>
<dbReference type="InterPro" id="IPR014758">
    <property type="entry name" value="Met-tRNA_synth"/>
</dbReference>
<accession>A0A0F0CTU8</accession>
<keyword evidence="11" id="KW-1185">Reference proteome</keyword>
<dbReference type="NCBIfam" id="NF008900">
    <property type="entry name" value="PRK12267.1"/>
    <property type="match status" value="1"/>
</dbReference>
<dbReference type="GO" id="GO:0005737">
    <property type="term" value="C:cytoplasm"/>
    <property type="evidence" value="ECO:0007669"/>
    <property type="project" value="UniProtKB-SubCell"/>
</dbReference>
<dbReference type="Gene3D" id="2.170.220.10">
    <property type="match status" value="1"/>
</dbReference>
<dbReference type="Gene3D" id="3.40.50.620">
    <property type="entry name" value="HUPs"/>
    <property type="match status" value="1"/>
</dbReference>
<feature type="short sequence motif" description="'HIGH' region" evidence="7">
    <location>
        <begin position="11"/>
        <end position="21"/>
    </location>
</feature>
<keyword evidence="6 7" id="KW-0030">Aminoacyl-tRNA synthetase</keyword>
<dbReference type="EC" id="6.1.1.10" evidence="7"/>
<dbReference type="SUPFAM" id="SSF47323">
    <property type="entry name" value="Anticodon-binding domain of a subclass of class I aminoacyl-tRNA synthetases"/>
    <property type="match status" value="1"/>
</dbReference>
<evidence type="ECO:0000313" key="11">
    <source>
        <dbReference type="Proteomes" id="UP000033428"/>
    </source>
</evidence>
<dbReference type="EMBL" id="JYNY01000246">
    <property type="protein sequence ID" value="KJJ84865.1"/>
    <property type="molecule type" value="Genomic_DNA"/>
</dbReference>
<keyword evidence="7" id="KW-0862">Zinc</keyword>
<dbReference type="HAMAP" id="MF_01228">
    <property type="entry name" value="Met_tRNA_synth_type2"/>
    <property type="match status" value="1"/>
</dbReference>
<dbReference type="Gene3D" id="1.10.730.10">
    <property type="entry name" value="Isoleucyl-tRNA Synthetase, Domain 1"/>
    <property type="match status" value="1"/>
</dbReference>
<dbReference type="InterPro" id="IPR033911">
    <property type="entry name" value="MetRS_core"/>
</dbReference>
<dbReference type="InterPro" id="IPR014729">
    <property type="entry name" value="Rossmann-like_a/b/a_fold"/>
</dbReference>
<keyword evidence="3 7" id="KW-0547">Nucleotide-binding</keyword>
<keyword evidence="7" id="KW-0479">Metal-binding</keyword>
<dbReference type="InterPro" id="IPR009080">
    <property type="entry name" value="tRNAsynth_Ia_anticodon-bd"/>
</dbReference>
<feature type="binding site" evidence="7">
    <location>
        <position position="149"/>
    </location>
    <ligand>
        <name>Zn(2+)</name>
        <dbReference type="ChEBI" id="CHEBI:29105"/>
    </ligand>
</feature>
<organism evidence="10 11">
    <name type="scientific">Candidatus Omnitrophus magneticus</name>
    <dbReference type="NCBI Taxonomy" id="1609969"/>
    <lineage>
        <taxon>Bacteria</taxon>
        <taxon>Pseudomonadati</taxon>
        <taxon>Candidatus Omnitrophota</taxon>
        <taxon>Candidatus Omnitrophus</taxon>
    </lineage>
</organism>
<dbReference type="AlphaFoldDB" id="A0A0F0CTU8"/>
<dbReference type="GO" id="GO:0004825">
    <property type="term" value="F:methionine-tRNA ligase activity"/>
    <property type="evidence" value="ECO:0007669"/>
    <property type="project" value="UniProtKB-UniRule"/>
</dbReference>
<protein>
    <recommendedName>
        <fullName evidence="7">Methionine--tRNA ligase</fullName>
        <ecNumber evidence="7">6.1.1.10</ecNumber>
    </recommendedName>
    <alternativeName>
        <fullName evidence="7">Methionyl-tRNA synthetase</fullName>
        <shortName evidence="7">MetRS</shortName>
    </alternativeName>
</protein>
<feature type="binding site" evidence="7">
    <location>
        <position position="132"/>
    </location>
    <ligand>
        <name>Zn(2+)</name>
        <dbReference type="ChEBI" id="CHEBI:29105"/>
    </ligand>
</feature>
<evidence type="ECO:0000256" key="7">
    <source>
        <dbReference type="HAMAP-Rule" id="MF_01228"/>
    </source>
</evidence>
<evidence type="ECO:0000313" key="10">
    <source>
        <dbReference type="EMBL" id="KJJ84865.1"/>
    </source>
</evidence>
<evidence type="ECO:0000256" key="2">
    <source>
        <dbReference type="ARBA" id="ARBA00022598"/>
    </source>
</evidence>
<proteinExistence type="inferred from homology"/>
<evidence type="ECO:0000256" key="6">
    <source>
        <dbReference type="ARBA" id="ARBA00023146"/>
    </source>
</evidence>
<dbReference type="CDD" id="cd00814">
    <property type="entry name" value="MetRS_core"/>
    <property type="match status" value="1"/>
</dbReference>
<dbReference type="NCBIfam" id="TIGR00398">
    <property type="entry name" value="metG"/>
    <property type="match status" value="1"/>
</dbReference>
<dbReference type="PANTHER" id="PTHR43326">
    <property type="entry name" value="METHIONYL-TRNA SYNTHETASE"/>
    <property type="match status" value="1"/>
</dbReference>
<dbReference type="GO" id="GO:0006431">
    <property type="term" value="P:methionyl-tRNA aminoacylation"/>
    <property type="evidence" value="ECO:0007669"/>
    <property type="project" value="UniProtKB-UniRule"/>
</dbReference>
<keyword evidence="2 7" id="KW-0436">Ligase</keyword>
<dbReference type="PATRIC" id="fig|1609969.3.peg.1345"/>
<comment type="cofactor">
    <cofactor evidence="7">
        <name>Zn(2+)</name>
        <dbReference type="ChEBI" id="CHEBI:29105"/>
    </cofactor>
    <text evidence="7">Binds 1 zinc ion per subunit.</text>
</comment>
<dbReference type="InterPro" id="IPR023457">
    <property type="entry name" value="Met-tRNA_synth_2"/>
</dbReference>
<dbReference type="Pfam" id="PF09334">
    <property type="entry name" value="tRNA-synt_1g"/>
    <property type="match status" value="1"/>
</dbReference>
<keyword evidence="7" id="KW-0963">Cytoplasm</keyword>
<feature type="domain" description="Methionyl-tRNA synthetase anticodon-binding" evidence="9">
    <location>
        <begin position="416"/>
        <end position="518"/>
    </location>
</feature>
<sequence length="523" mass="60478">MEKFYATTPIYYVNANPHIGHAYTQIALDVLARYHRMNGSDVFFLTGTDEHGEKIEEAAIKAGFTKGNEKAFVDGIVTNFQNVWKALDITHDNFIRTTDEWHKKTVQEILIKVKDAGDIYLGEYNGWFCAPCETFWTDTQAPSAKCPDCARSLEKIEEKNYFFRMSKYQEWLIDYINKNPRFIMPEYRKNEVLGFLREQLNDLCISRPKDRMSWGIELPFDKNYVVYVWFDALLNYISGIGYLDDKKRFERYWPADLHLIAKDILRHHAVYWPIMLKSAGLELPRTIFAHGWWKIGEEKMSKSKGNSVDPLRIAGELGVDPLRYFLIKAVNFGQDGVFSEEALISAYNSDLANDLGNLLNRTLTMVEKYFNGISPSASLIYPDKNLQELSLGIKEDAYGIFDDIDKFLKDFSLNAALERIWRLIDRANKYIEKAAPWKYSKEGNIEAIKIIIADLLDALNISAIALYPFMPETSRKMRLQMGLTGDITKIPMNEIKKWRMFPIGIKIAKAEPIFPRIQPPVQK</sequence>
<dbReference type="InterPro" id="IPR041872">
    <property type="entry name" value="Anticodon_Met"/>
</dbReference>
<comment type="caution">
    <text evidence="10">The sequence shown here is derived from an EMBL/GenBank/DDBJ whole genome shotgun (WGS) entry which is preliminary data.</text>
</comment>
<evidence type="ECO:0000259" key="8">
    <source>
        <dbReference type="Pfam" id="PF09334"/>
    </source>
</evidence>
<dbReference type="PANTHER" id="PTHR43326:SF1">
    <property type="entry name" value="METHIONINE--TRNA LIGASE, MITOCHONDRIAL"/>
    <property type="match status" value="1"/>
</dbReference>
<evidence type="ECO:0000256" key="4">
    <source>
        <dbReference type="ARBA" id="ARBA00022840"/>
    </source>
</evidence>
<dbReference type="PRINTS" id="PR01041">
    <property type="entry name" value="TRNASYNTHMET"/>
</dbReference>
<feature type="binding site" evidence="7">
    <location>
        <position position="146"/>
    </location>
    <ligand>
        <name>Zn(2+)</name>
        <dbReference type="ChEBI" id="CHEBI:29105"/>
    </ligand>
</feature>
<dbReference type="GO" id="GO:0005524">
    <property type="term" value="F:ATP binding"/>
    <property type="evidence" value="ECO:0007669"/>
    <property type="project" value="UniProtKB-UniRule"/>
</dbReference>
<reference evidence="10 11" key="1">
    <citation type="submission" date="2015-02" db="EMBL/GenBank/DDBJ databases">
        <title>Single-cell genomics of uncultivated deep-branching MTB reveals a conserved set of magnetosome genes.</title>
        <authorList>
            <person name="Kolinko S."/>
            <person name="Richter M."/>
            <person name="Glockner F.O."/>
            <person name="Brachmann A."/>
            <person name="Schuler D."/>
        </authorList>
    </citation>
    <scope>NUCLEOTIDE SEQUENCE [LARGE SCALE GENOMIC DNA]</scope>
    <source>
        <strain evidence="10">SKK-01</strain>
    </source>
</reference>
<comment type="catalytic activity">
    <reaction evidence="7">
        <text>tRNA(Met) + L-methionine + ATP = L-methionyl-tRNA(Met) + AMP + diphosphate</text>
        <dbReference type="Rhea" id="RHEA:13481"/>
        <dbReference type="Rhea" id="RHEA-COMP:9667"/>
        <dbReference type="Rhea" id="RHEA-COMP:9698"/>
        <dbReference type="ChEBI" id="CHEBI:30616"/>
        <dbReference type="ChEBI" id="CHEBI:33019"/>
        <dbReference type="ChEBI" id="CHEBI:57844"/>
        <dbReference type="ChEBI" id="CHEBI:78442"/>
        <dbReference type="ChEBI" id="CHEBI:78530"/>
        <dbReference type="ChEBI" id="CHEBI:456215"/>
        <dbReference type="EC" id="6.1.1.10"/>
    </reaction>
</comment>
<feature type="short sequence motif" description="'KMSKS' region" evidence="7">
    <location>
        <begin position="299"/>
        <end position="303"/>
    </location>
</feature>
<keyword evidence="5 7" id="KW-0648">Protein biosynthesis</keyword>
<evidence type="ECO:0000256" key="5">
    <source>
        <dbReference type="ARBA" id="ARBA00022917"/>
    </source>
</evidence>
<comment type="function">
    <text evidence="1 7">Is required not only for elongation of protein synthesis but also for the initiation of all mRNA translation through initiator tRNA(fMet) aminoacylation.</text>
</comment>
<evidence type="ECO:0000256" key="3">
    <source>
        <dbReference type="ARBA" id="ARBA00022741"/>
    </source>
</evidence>
<comment type="subcellular location">
    <subcellularLocation>
        <location evidence="7">Cytoplasm</location>
    </subcellularLocation>
</comment>